<dbReference type="EMBL" id="CP021744">
    <property type="protein sequence ID" value="ARZ71970.1"/>
    <property type="molecule type" value="Genomic_DNA"/>
</dbReference>
<sequence length="108" mass="11525">MSDLVRFETQDGSSMIVEVEDTAPGLENVARDDEGLLTAGRRLDQILSGSKPAIEALLGLLRQLAPDEYDIEFGIKLNAEAGVVVAKSATEGHFNVRLGWRRAGTGAG</sequence>
<dbReference type="InterPro" id="IPR045794">
    <property type="entry name" value="Trypco1"/>
</dbReference>
<protein>
    <recommendedName>
        <fullName evidence="1">Trypsin-co-occurring domain-containing protein</fullName>
    </recommendedName>
</protein>
<dbReference type="NCBIfam" id="NF041216">
    <property type="entry name" value="CU044_2847_fam"/>
    <property type="match status" value="1"/>
</dbReference>
<dbReference type="RefSeq" id="WP_087929675.1">
    <property type="nucleotide sequence ID" value="NZ_CP021744.1"/>
</dbReference>
<gene>
    <name evidence="2" type="ORF">SMD11_6394</name>
</gene>
<dbReference type="Proteomes" id="UP000195755">
    <property type="component" value="Chromosome"/>
</dbReference>
<dbReference type="OrthoDB" id="574243at2"/>
<evidence type="ECO:0000313" key="2">
    <source>
        <dbReference type="EMBL" id="ARZ71970.1"/>
    </source>
</evidence>
<proteinExistence type="predicted"/>
<accession>A0A1Z2LCC6</accession>
<reference evidence="2 3" key="1">
    <citation type="submission" date="2017-06" db="EMBL/GenBank/DDBJ databases">
        <title>Streptomyces albireticuli Genome sequencing and assembly.</title>
        <authorList>
            <person name="Wang Y."/>
            <person name="Du B."/>
            <person name="Ding Y."/>
            <person name="Liu H."/>
            <person name="Hou Q."/>
            <person name="Liu K."/>
            <person name="Yao L."/>
            <person name="Wang C."/>
        </authorList>
    </citation>
    <scope>NUCLEOTIDE SEQUENCE [LARGE SCALE GENOMIC DNA]</scope>
    <source>
        <strain evidence="2 3">MDJK11</strain>
    </source>
</reference>
<dbReference type="AlphaFoldDB" id="A0A1Z2LCC6"/>
<evidence type="ECO:0000259" key="1">
    <source>
        <dbReference type="Pfam" id="PF19493"/>
    </source>
</evidence>
<feature type="domain" description="Trypsin-co-occurring" evidence="1">
    <location>
        <begin position="7"/>
        <end position="102"/>
    </location>
</feature>
<evidence type="ECO:0000313" key="3">
    <source>
        <dbReference type="Proteomes" id="UP000195755"/>
    </source>
</evidence>
<organism evidence="2 3">
    <name type="scientific">Streptomyces albireticuli</name>
    <dbReference type="NCBI Taxonomy" id="1940"/>
    <lineage>
        <taxon>Bacteria</taxon>
        <taxon>Bacillati</taxon>
        <taxon>Actinomycetota</taxon>
        <taxon>Actinomycetes</taxon>
        <taxon>Kitasatosporales</taxon>
        <taxon>Streptomycetaceae</taxon>
        <taxon>Streptomyces</taxon>
    </lineage>
</organism>
<dbReference type="Pfam" id="PF19493">
    <property type="entry name" value="Trypco1"/>
    <property type="match status" value="1"/>
</dbReference>
<dbReference type="KEGG" id="salj:SMD11_6394"/>
<name>A0A1Z2LCC6_9ACTN</name>